<dbReference type="KEGG" id="pbk:Back11_63010"/>
<dbReference type="Proteomes" id="UP000275368">
    <property type="component" value="Chromosome"/>
</dbReference>
<reference evidence="3 4" key="1">
    <citation type="submission" date="2018-11" db="EMBL/GenBank/DDBJ databases">
        <title>Complete genome sequence of Paenibacillus baekrokdamisoli strain KCTC 33723.</title>
        <authorList>
            <person name="Kang S.W."/>
            <person name="Lee K.C."/>
            <person name="Kim K.K."/>
            <person name="Kim J.S."/>
            <person name="Kim D.S."/>
            <person name="Ko S.H."/>
            <person name="Yang S.H."/>
            <person name="Lee J.S."/>
        </authorList>
    </citation>
    <scope>NUCLEOTIDE SEQUENCE [LARGE SCALE GENOMIC DNA]</scope>
    <source>
        <strain evidence="3 4">KCTC 33723</strain>
    </source>
</reference>
<feature type="compositionally biased region" description="Low complexity" evidence="1">
    <location>
        <begin position="27"/>
        <end position="36"/>
    </location>
</feature>
<protein>
    <submittedName>
        <fullName evidence="3">Uncharacterized protein</fullName>
    </submittedName>
</protein>
<organism evidence="3 4">
    <name type="scientific">Paenibacillus baekrokdamisoli</name>
    <dbReference type="NCBI Taxonomy" id="1712516"/>
    <lineage>
        <taxon>Bacteria</taxon>
        <taxon>Bacillati</taxon>
        <taxon>Bacillota</taxon>
        <taxon>Bacilli</taxon>
        <taxon>Bacillales</taxon>
        <taxon>Paenibacillaceae</taxon>
        <taxon>Paenibacillus</taxon>
    </lineage>
</organism>
<dbReference type="InterPro" id="IPR006059">
    <property type="entry name" value="SBP"/>
</dbReference>
<feature type="chain" id="PRO_5043814567" evidence="2">
    <location>
        <begin position="22"/>
        <end position="459"/>
    </location>
</feature>
<name>A0A3G9J2H2_9BACL</name>
<dbReference type="OrthoDB" id="383937at2"/>
<evidence type="ECO:0000256" key="2">
    <source>
        <dbReference type="SAM" id="SignalP"/>
    </source>
</evidence>
<gene>
    <name evidence="3" type="ORF">Back11_63010</name>
</gene>
<evidence type="ECO:0000313" key="3">
    <source>
        <dbReference type="EMBL" id="BBH24956.1"/>
    </source>
</evidence>
<dbReference type="PANTHER" id="PTHR43649:SF30">
    <property type="entry name" value="ABC TRANSPORTER SUBSTRATE-BINDING PROTEIN"/>
    <property type="match status" value="1"/>
</dbReference>
<dbReference type="SUPFAM" id="SSF53850">
    <property type="entry name" value="Periplasmic binding protein-like II"/>
    <property type="match status" value="1"/>
</dbReference>
<keyword evidence="2" id="KW-0732">Signal</keyword>
<feature type="compositionally biased region" description="Polar residues" evidence="1">
    <location>
        <begin position="40"/>
        <end position="54"/>
    </location>
</feature>
<dbReference type="Gene3D" id="3.40.190.10">
    <property type="entry name" value="Periplasmic binding protein-like II"/>
    <property type="match status" value="1"/>
</dbReference>
<dbReference type="RefSeq" id="WP_125665509.1">
    <property type="nucleotide sequence ID" value="NZ_AP019308.1"/>
</dbReference>
<dbReference type="EMBL" id="AP019308">
    <property type="protein sequence ID" value="BBH24956.1"/>
    <property type="molecule type" value="Genomic_DNA"/>
</dbReference>
<evidence type="ECO:0000313" key="4">
    <source>
        <dbReference type="Proteomes" id="UP000275368"/>
    </source>
</evidence>
<dbReference type="AlphaFoldDB" id="A0A3G9J2H2"/>
<accession>A0A3G9J2H2</accession>
<dbReference type="Pfam" id="PF01547">
    <property type="entry name" value="SBP_bac_1"/>
    <property type="match status" value="1"/>
</dbReference>
<feature type="region of interest" description="Disordered" evidence="1">
    <location>
        <begin position="27"/>
        <end position="62"/>
    </location>
</feature>
<keyword evidence="4" id="KW-1185">Reference proteome</keyword>
<dbReference type="PANTHER" id="PTHR43649">
    <property type="entry name" value="ARABINOSE-BINDING PROTEIN-RELATED"/>
    <property type="match status" value="1"/>
</dbReference>
<evidence type="ECO:0000256" key="1">
    <source>
        <dbReference type="SAM" id="MobiDB-lite"/>
    </source>
</evidence>
<dbReference type="PROSITE" id="PS51257">
    <property type="entry name" value="PROKAR_LIPOPROTEIN"/>
    <property type="match status" value="1"/>
</dbReference>
<proteinExistence type="predicted"/>
<feature type="signal peptide" evidence="2">
    <location>
        <begin position="1"/>
        <end position="21"/>
    </location>
</feature>
<dbReference type="InterPro" id="IPR050490">
    <property type="entry name" value="Bact_solute-bd_prot1"/>
</dbReference>
<sequence>MGQWKKVSIWTMIVAFLVVIAGCSSSNTNTESTANEKASSKNMGTPSETNNPTPQGGGVKEGAIDLKGRTIKIATFWDIEPKGDTENSEKELKRWRDVEAKYNVKLKVVNIPYEEFRDQFTASALAGKPIGDMAYLEMSWITTAAQGGLLQNLNDYVNRDYWPKNMMDWAGYKGDLYGMSPSSVSGRGIYYNKTLFKNAGLEDPYDLVMKKEWTWDKFLEMAKQLTKDTDGDGKIDQYGYHGVWYMIGQDFINSNNAEVIGFKDGKYISGWDEPNAREALRFIYDLIHVHKVVAPFPAEERTDAFTSGKVAMKQTMGWEGTQIKTVLGDNFGFIPTPMGPKADKYYSPHGGPASVVIPKGVENPEVLVKIFEELTGPAEDWDNSTRETLEGSQPSERDVDLILSLKNDVKMARETISQSTNANFVEAMADIFYEGVTAEVAVEKRKLAMQNAIDEFFNK</sequence>